<dbReference type="KEGG" id="gfm:Enr17x_02380"/>
<evidence type="ECO:0000313" key="2">
    <source>
        <dbReference type="Proteomes" id="UP000318313"/>
    </source>
</evidence>
<protein>
    <submittedName>
        <fullName evidence="1">Uncharacterized protein</fullName>
    </submittedName>
</protein>
<gene>
    <name evidence="1" type="ORF">Enr17x_02380</name>
</gene>
<dbReference type="EMBL" id="CP037452">
    <property type="protein sequence ID" value="QDV48227.1"/>
    <property type="molecule type" value="Genomic_DNA"/>
</dbReference>
<name>A0A518I577_9PLAN</name>
<dbReference type="AlphaFoldDB" id="A0A518I577"/>
<reference evidence="1 2" key="1">
    <citation type="submission" date="2019-03" db="EMBL/GenBank/DDBJ databases">
        <title>Deep-cultivation of Planctomycetes and their phenomic and genomic characterization uncovers novel biology.</title>
        <authorList>
            <person name="Wiegand S."/>
            <person name="Jogler M."/>
            <person name="Boedeker C."/>
            <person name="Pinto D."/>
            <person name="Vollmers J."/>
            <person name="Rivas-Marin E."/>
            <person name="Kohn T."/>
            <person name="Peeters S.H."/>
            <person name="Heuer A."/>
            <person name="Rast P."/>
            <person name="Oberbeckmann S."/>
            <person name="Bunk B."/>
            <person name="Jeske O."/>
            <person name="Meyerdierks A."/>
            <person name="Storesund J.E."/>
            <person name="Kallscheuer N."/>
            <person name="Luecker S."/>
            <person name="Lage O.M."/>
            <person name="Pohl T."/>
            <person name="Merkel B.J."/>
            <person name="Hornburger P."/>
            <person name="Mueller R.-W."/>
            <person name="Bruemmer F."/>
            <person name="Labrenz M."/>
            <person name="Spormann A.M."/>
            <person name="Op den Camp H."/>
            <person name="Overmann J."/>
            <person name="Amann R."/>
            <person name="Jetten M.S.M."/>
            <person name="Mascher T."/>
            <person name="Medema M.H."/>
            <person name="Devos D.P."/>
            <person name="Kaster A.-K."/>
            <person name="Ovreas L."/>
            <person name="Rohde M."/>
            <person name="Galperin M.Y."/>
            <person name="Jogler C."/>
        </authorList>
    </citation>
    <scope>NUCLEOTIDE SEQUENCE [LARGE SCALE GENOMIC DNA]</scope>
    <source>
        <strain evidence="1 2">Enr17</strain>
    </source>
</reference>
<proteinExistence type="predicted"/>
<dbReference type="Proteomes" id="UP000318313">
    <property type="component" value="Chromosome"/>
</dbReference>
<keyword evidence="2" id="KW-1185">Reference proteome</keyword>
<organism evidence="1 2">
    <name type="scientific">Gimesia fumaroli</name>
    <dbReference type="NCBI Taxonomy" id="2527976"/>
    <lineage>
        <taxon>Bacteria</taxon>
        <taxon>Pseudomonadati</taxon>
        <taxon>Planctomycetota</taxon>
        <taxon>Planctomycetia</taxon>
        <taxon>Planctomycetales</taxon>
        <taxon>Planctomycetaceae</taxon>
        <taxon>Gimesia</taxon>
    </lineage>
</organism>
<sequence>MTISNSYSYPALKRIENGNAHSILDMQKKKLCANKFQLTVKSDESQR</sequence>
<evidence type="ECO:0000313" key="1">
    <source>
        <dbReference type="EMBL" id="QDV48227.1"/>
    </source>
</evidence>
<accession>A0A518I577</accession>